<protein>
    <submittedName>
        <fullName evidence="2">Uncharacterized protein</fullName>
    </submittedName>
</protein>
<feature type="non-terminal residue" evidence="2">
    <location>
        <position position="193"/>
    </location>
</feature>
<proteinExistence type="predicted"/>
<feature type="non-terminal residue" evidence="2">
    <location>
        <position position="1"/>
    </location>
</feature>
<name>A0A699RYA9_TANCI</name>
<reference evidence="2" key="1">
    <citation type="journal article" date="2019" name="Sci. Rep.">
        <title>Draft genome of Tanacetum cinerariifolium, the natural source of mosquito coil.</title>
        <authorList>
            <person name="Yamashiro T."/>
            <person name="Shiraishi A."/>
            <person name="Satake H."/>
            <person name="Nakayama K."/>
        </authorList>
    </citation>
    <scope>NUCLEOTIDE SEQUENCE</scope>
</reference>
<sequence>VASPVRVLELVTHSSLEADPSQSSPPLVSVAPMVLPFLCLDDSESDTDMPRRHVSPTPYDAMLTRWRRRVASRSSSSSPTISTPEIHTAPILPAPSTVVAPSYDFPLVPVVASPRIHHSSSRHSISGHSLPGHSPSDTTIADSSIPPRFVHPPLTRTPQCSEAYLRWRSALLSTMYPPTTSESSAGDSSFKSS</sequence>
<gene>
    <name evidence="2" type="ORF">Tci_860404</name>
</gene>
<dbReference type="AlphaFoldDB" id="A0A699RYA9"/>
<accession>A0A699RYA9</accession>
<organism evidence="2">
    <name type="scientific">Tanacetum cinerariifolium</name>
    <name type="common">Dalmatian daisy</name>
    <name type="synonym">Chrysanthemum cinerariifolium</name>
    <dbReference type="NCBI Taxonomy" id="118510"/>
    <lineage>
        <taxon>Eukaryota</taxon>
        <taxon>Viridiplantae</taxon>
        <taxon>Streptophyta</taxon>
        <taxon>Embryophyta</taxon>
        <taxon>Tracheophyta</taxon>
        <taxon>Spermatophyta</taxon>
        <taxon>Magnoliopsida</taxon>
        <taxon>eudicotyledons</taxon>
        <taxon>Gunneridae</taxon>
        <taxon>Pentapetalae</taxon>
        <taxon>asterids</taxon>
        <taxon>campanulids</taxon>
        <taxon>Asterales</taxon>
        <taxon>Asteraceae</taxon>
        <taxon>Asteroideae</taxon>
        <taxon>Anthemideae</taxon>
        <taxon>Anthemidinae</taxon>
        <taxon>Tanacetum</taxon>
    </lineage>
</organism>
<feature type="region of interest" description="Disordered" evidence="1">
    <location>
        <begin position="119"/>
        <end position="153"/>
    </location>
</feature>
<comment type="caution">
    <text evidence="2">The sequence shown here is derived from an EMBL/GenBank/DDBJ whole genome shotgun (WGS) entry which is preliminary data.</text>
</comment>
<evidence type="ECO:0000313" key="2">
    <source>
        <dbReference type="EMBL" id="GFC88434.1"/>
    </source>
</evidence>
<dbReference type="EMBL" id="BKCJ011115529">
    <property type="protein sequence ID" value="GFC88434.1"/>
    <property type="molecule type" value="Genomic_DNA"/>
</dbReference>
<evidence type="ECO:0000256" key="1">
    <source>
        <dbReference type="SAM" id="MobiDB-lite"/>
    </source>
</evidence>